<dbReference type="NCBIfam" id="TIGR01683">
    <property type="entry name" value="thiS"/>
    <property type="match status" value="1"/>
</dbReference>
<dbReference type="EMBL" id="BAABKQ010000001">
    <property type="protein sequence ID" value="GAA4820953.1"/>
    <property type="molecule type" value="Genomic_DNA"/>
</dbReference>
<dbReference type="PANTHER" id="PTHR34472">
    <property type="entry name" value="SULFUR CARRIER PROTEIN THIS"/>
    <property type="match status" value="1"/>
</dbReference>
<evidence type="ECO:0000256" key="1">
    <source>
        <dbReference type="SAM" id="MobiDB-lite"/>
    </source>
</evidence>
<dbReference type="Gene3D" id="3.10.20.30">
    <property type="match status" value="1"/>
</dbReference>
<dbReference type="InterPro" id="IPR012675">
    <property type="entry name" value="Beta-grasp_dom_sf"/>
</dbReference>
<proteinExistence type="predicted"/>
<comment type="caution">
    <text evidence="2">The sequence shown here is derived from an EMBL/GenBank/DDBJ whole genome shotgun (WGS) entry which is preliminary data.</text>
</comment>
<dbReference type="Proteomes" id="UP001500839">
    <property type="component" value="Unassembled WGS sequence"/>
</dbReference>
<reference evidence="3" key="1">
    <citation type="journal article" date="2019" name="Int. J. Syst. Evol. Microbiol.">
        <title>The Global Catalogue of Microorganisms (GCM) 10K type strain sequencing project: providing services to taxonomists for standard genome sequencing and annotation.</title>
        <authorList>
            <consortium name="The Broad Institute Genomics Platform"/>
            <consortium name="The Broad Institute Genome Sequencing Center for Infectious Disease"/>
            <person name="Wu L."/>
            <person name="Ma J."/>
        </authorList>
    </citation>
    <scope>NUCLEOTIDE SEQUENCE [LARGE SCALE GENOMIC DNA]</scope>
    <source>
        <strain evidence="3">JCM 18542</strain>
    </source>
</reference>
<evidence type="ECO:0000313" key="3">
    <source>
        <dbReference type="Proteomes" id="UP001500839"/>
    </source>
</evidence>
<dbReference type="InterPro" id="IPR010035">
    <property type="entry name" value="Thi_S"/>
</dbReference>
<evidence type="ECO:0000313" key="2">
    <source>
        <dbReference type="EMBL" id="GAA4820953.1"/>
    </source>
</evidence>
<dbReference type="PANTHER" id="PTHR34472:SF1">
    <property type="entry name" value="SULFUR CARRIER PROTEIN THIS"/>
    <property type="match status" value="1"/>
</dbReference>
<gene>
    <name evidence="2" type="ORF">GCM10023353_31320</name>
</gene>
<name>A0ABP9CZJ5_9ACTN</name>
<organism evidence="2 3">
    <name type="scientific">Tomitella cavernea</name>
    <dbReference type="NCBI Taxonomy" id="1387982"/>
    <lineage>
        <taxon>Bacteria</taxon>
        <taxon>Bacillati</taxon>
        <taxon>Actinomycetota</taxon>
        <taxon>Actinomycetes</taxon>
        <taxon>Mycobacteriales</taxon>
        <taxon>Tomitella</taxon>
    </lineage>
</organism>
<dbReference type="CDD" id="cd00565">
    <property type="entry name" value="Ubl_ThiS"/>
    <property type="match status" value="1"/>
</dbReference>
<keyword evidence="3" id="KW-1185">Reference proteome</keyword>
<protein>
    <recommendedName>
        <fullName evidence="4">Sulfur carrier protein ThiS</fullName>
    </recommendedName>
</protein>
<dbReference type="InterPro" id="IPR003749">
    <property type="entry name" value="ThiS/MoaD-like"/>
</dbReference>
<feature type="region of interest" description="Disordered" evidence="1">
    <location>
        <begin position="1"/>
        <end position="24"/>
    </location>
</feature>
<sequence length="91" mass="9422">MARAGSGKRDEPAPQWTGDGLTKEAKMQVQVNGDAHEVPEPCTVARLLDRLGLPDSGVAVARDGIVLPKSAWDAPVADGDGFEVLTAVQGG</sequence>
<dbReference type="InterPro" id="IPR016155">
    <property type="entry name" value="Mopterin_synth/thiamin_S_b"/>
</dbReference>
<evidence type="ECO:0008006" key="4">
    <source>
        <dbReference type="Google" id="ProtNLM"/>
    </source>
</evidence>
<accession>A0ABP9CZJ5</accession>
<dbReference type="SUPFAM" id="SSF54285">
    <property type="entry name" value="MoaD/ThiS"/>
    <property type="match status" value="1"/>
</dbReference>
<dbReference type="Pfam" id="PF02597">
    <property type="entry name" value="ThiS"/>
    <property type="match status" value="1"/>
</dbReference>